<feature type="region of interest" description="Disordered" evidence="2">
    <location>
        <begin position="688"/>
        <end position="737"/>
    </location>
</feature>
<dbReference type="HOGENOM" id="CLU_240930_0_0_0"/>
<organism evidence="3 4">
    <name type="scientific">Sneathia vaginalis</name>
    <dbReference type="NCBI Taxonomy" id="187101"/>
    <lineage>
        <taxon>Bacteria</taxon>
        <taxon>Fusobacteriati</taxon>
        <taxon>Fusobacteriota</taxon>
        <taxon>Fusobacteriia</taxon>
        <taxon>Fusobacteriales</taxon>
        <taxon>Leptotrichiaceae</taxon>
        <taxon>Sneathia</taxon>
    </lineage>
</organism>
<evidence type="ECO:0000313" key="3">
    <source>
        <dbReference type="EMBL" id="AKC95482.1"/>
    </source>
</evidence>
<keyword evidence="1" id="KW-0175">Coiled coil</keyword>
<reference evidence="3 4" key="1">
    <citation type="journal article" date="2012" name="BMC Genomics">
        <title>Genomic sequence analysis and characterization of Sneathia amnii sp. nov.</title>
        <authorList>
            <consortium name="Vaginal Microbiome Consortium (additional members)"/>
            <person name="Harwich M.D.Jr."/>
            <person name="Serrano M.G."/>
            <person name="Fettweis J.M."/>
            <person name="Alves J.M."/>
            <person name="Reimers M.A."/>
            <person name="Buck G.A."/>
            <person name="Jefferson K.K."/>
        </authorList>
    </citation>
    <scope>NUCLEOTIDE SEQUENCE [LARGE SCALE GENOMIC DNA]</scope>
    <source>
        <strain evidence="3 4">SN35</strain>
    </source>
</reference>
<dbReference type="PATRIC" id="fig|1069640.6.peg.564"/>
<feature type="coiled-coil region" evidence="1">
    <location>
        <begin position="841"/>
        <end position="883"/>
    </location>
</feature>
<proteinExistence type="predicted"/>
<feature type="compositionally biased region" description="Gly residues" evidence="2">
    <location>
        <begin position="702"/>
        <end position="727"/>
    </location>
</feature>
<dbReference type="OrthoDB" id="94923at2"/>
<evidence type="ECO:0000313" key="4">
    <source>
        <dbReference type="Proteomes" id="UP000033103"/>
    </source>
</evidence>
<dbReference type="STRING" id="187101.VC03_02900"/>
<evidence type="ECO:0000256" key="1">
    <source>
        <dbReference type="SAM" id="Coils"/>
    </source>
</evidence>
<dbReference type="EMBL" id="CP011280">
    <property type="protein sequence ID" value="AKC95482.1"/>
    <property type="molecule type" value="Genomic_DNA"/>
</dbReference>
<dbReference type="Proteomes" id="UP000033103">
    <property type="component" value="Chromosome"/>
</dbReference>
<feature type="coiled-coil region" evidence="1">
    <location>
        <begin position="19"/>
        <end position="46"/>
    </location>
</feature>
<keyword evidence="4" id="KW-1185">Reference proteome</keyword>
<accession>A0A0E3Z9X6</accession>
<dbReference type="RefSeq" id="WP_046328588.1">
    <property type="nucleotide sequence ID" value="NZ_CP011280.1"/>
</dbReference>
<dbReference type="KEGG" id="sns:VC03_02900"/>
<evidence type="ECO:0000256" key="2">
    <source>
        <dbReference type="SAM" id="MobiDB-lite"/>
    </source>
</evidence>
<sequence>MADKNFGVEFRTMFKGGGSTQFKKALADIEKQLKEVESQNKQFAESLVDIDKKMLKVISTNEKLASNMQKVKPPKEATSGVEGLKQSFDNLSNAVKGFLALEVTRRVIEIGKACLKASSDMTELQNVTDQVFGDMSKEVQQFSEDMGNAMGRSTYALQKYTSDIGSIFKGLGGISEESTKKMSEDLAALAVDIGSFKNIADDRVFTAITAGIVGETEPLKRLGIVINENVMAEYALTKGIKENWESLNQATKAQLRYQKIMESTSFMQGDAARTINTYANQLKVFQANTQELSKAIGDKLVKSSNGCLGAINDLTEGLTRFFSKKSSADFVNEAIGELNDVKSLLYEYKALSESQVKNTKDRQRMHAIVEQLKATYPQEMANVNALTTNYYELSSAIDKVTNSIEKKMETAEQDYFNTQRLNKQKDTIKELEKSAKLVSGALDEITKEINTRVPELKVKFNADDFLKEIKNGTVHSLEDYIRNKFPKEAERALKQLDGGLFGGNRKSVRDINFSVITSELLTQSEILKRFNGNLKEIDSNQKLVSANSKSMYNSLSKSLNFSNEIAQQNNRKIIEESRRAEIDRAQKSGQLVTTIHDAKNKTIDVVVGNDIGLSSKETLEILKNRGFIEMFIKGVKTTFKQLNDGRIEQSTSNASNKLGYKVDSHGRYVRDEQKKIISEKDFLNELKNNLKKETPKPPVGTKGYGRGSTGGGGHGKSSSGKGGGSGKAKGKEKEKDKWEQMLDNLEKSLKDLSTPLNTKITPKIKEVAEQLRKKQDELTEWLVSVSEIKGFEATKEKIKHLEDQLKVAVELKDSNNVEKIRAEINKLKVENVLPELFGSINKELEEKIRQAQGMNMKADTKDIETTRNNIEKYKAEKMKLYKSQLENGNLSQSEYIDKQLELHKEIIEIYKKYTDKAGEIKEFIEQKQLEVQQVTDNIQQGVFIANIENAINNGSTEQLRDGIVKVYDEVLNKIQQAIIESAKNLDTKEYSEAQKLLSSKGEEFNKIAKEISETGSKQLKALLELVKNLFDLKEVRKAKNSLTTSEKALKGLDVVGQTIKSISSSMNGKGNELLNGVSKMIDTAISIFNNVQKAMQAKSSGDMFGMFGSIGGIIGSVVGVIGGIFGSIFGDNGTTRVNEEKRKAIDKYNEDIIKTNNNLRSSMDNLTQEMKTFGKTLIQSLSKNTSNENLKLSQDIVSELVRTYANSFNPNVSTTISREKLTTSWWGLSSHREYLGTETEQRRLREILHIPEFDNASDIMRWYRNNRNSSYSGNFYDPSGTRTGLFGLFGGDSFSHSLVGTNFNQVLNMLPAFANSVNALQKLSANIKSYGVLESFEGVSVTTAEDKKDQLRTMFRKLAEASGQNYLEMADKIERKLDELIKTDDVIVTAFDDVRNGITTQLAQGNNIIDGLATALQGYFNKIRNNIAKVKYDLEFRDMQGFESNFIEKFRKVSEELKKIRLENGKTLKDLNPKVLDFRDQFRQLNRISKVSTDMQNIIKELRRQAKEEGLSEEVIDKILPLGKIADKVKSISEMIKNALTVAIDTNSFDQFSMSLGDSLYKSVKESIIKAFVETTKFQELYKRYMDTEEYDKEIQKAKTMRDAYNSIQKQLKKAELMLKAEGLGFRETNASNGEYLGGLTARQSLPATSKLLSGSVGEISTTVNIYNNGYLSTDSNKFIDDMTDQIIKKIDERKKKEV</sequence>
<name>A0A0E3Z9X6_9FUSO</name>
<protein>
    <submittedName>
        <fullName evidence="3">Uncharacterized protein</fullName>
    </submittedName>
</protein>
<gene>
    <name evidence="3" type="ORF">VC03_02900</name>
</gene>
<feature type="coiled-coil region" evidence="1">
    <location>
        <begin position="1138"/>
        <end position="1169"/>
    </location>
</feature>